<dbReference type="AlphaFoldDB" id="A0A291GJJ7"/>
<feature type="transmembrane region" description="Helical" evidence="7">
    <location>
        <begin position="127"/>
        <end position="148"/>
    </location>
</feature>
<dbReference type="KEGG" id="brz:CFK38_01715"/>
<evidence type="ECO:0000259" key="8">
    <source>
        <dbReference type="PROSITE" id="PS50850"/>
    </source>
</evidence>
<evidence type="ECO:0000256" key="7">
    <source>
        <dbReference type="SAM" id="Phobius"/>
    </source>
</evidence>
<feature type="region of interest" description="Disordered" evidence="6">
    <location>
        <begin position="1"/>
        <end position="30"/>
    </location>
</feature>
<keyword evidence="5 7" id="KW-0472">Membrane</keyword>
<dbReference type="PANTHER" id="PTHR43124:SF3">
    <property type="entry name" value="CHLORAMPHENICOL EFFLUX PUMP RV0191"/>
    <property type="match status" value="1"/>
</dbReference>
<name>A0A291GJJ7_9MICO</name>
<organism evidence="9 10">
    <name type="scientific">Brachybacterium vulturis</name>
    <dbReference type="NCBI Taxonomy" id="2017484"/>
    <lineage>
        <taxon>Bacteria</taxon>
        <taxon>Bacillati</taxon>
        <taxon>Actinomycetota</taxon>
        <taxon>Actinomycetes</taxon>
        <taxon>Micrococcales</taxon>
        <taxon>Dermabacteraceae</taxon>
        <taxon>Brachybacterium</taxon>
    </lineage>
</organism>
<sequence length="436" mass="46250">MTRMLRLPTVEQVTSRPPSSPCASPSARPRRAGARLTITIASLAMIGPFSIDSIFPAFTRIGAEFRADEVALQQLVSSYLAAFAVMSIFHGPLSDALGRKRVMVGGLVIYLLGMFGSILAPSLGSLVLLRVLQGMSAGAATIVSRVVIRDLFDGAEAQRLMARVMMIFAVAPAIAPIIGGWLLLLGDWRWAFAGVGLYGAVVLALTMTLPETLPPEDRTPLRVRSLLGSLLHVGRSPVMLRIAAATAFGFAAQFLFIAGASLYVVQLLGLGEQDFWVLFVPLIAGLMSGSWVVGRVAERMLRSRLITIGFLGIVVSTTVNLLLVSFMPGPPGELSLALLPAMIGPVLIAFTVALVFAPIQLEVLDLFPHQRGAAASLGTFFALVLNALLAGLIAPLVSSSLVSFALTALGFGLAGLGFWTWHLRSRARALHEATGQ</sequence>
<evidence type="ECO:0000256" key="1">
    <source>
        <dbReference type="ARBA" id="ARBA00004651"/>
    </source>
</evidence>
<feature type="transmembrane region" description="Helical" evidence="7">
    <location>
        <begin position="373"/>
        <end position="394"/>
    </location>
</feature>
<feature type="transmembrane region" description="Helical" evidence="7">
    <location>
        <begin position="305"/>
        <end position="326"/>
    </location>
</feature>
<dbReference type="InterPro" id="IPR011701">
    <property type="entry name" value="MFS"/>
</dbReference>
<feature type="transmembrane region" description="Helical" evidence="7">
    <location>
        <begin position="400"/>
        <end position="421"/>
    </location>
</feature>
<evidence type="ECO:0000313" key="10">
    <source>
        <dbReference type="Proteomes" id="UP000218165"/>
    </source>
</evidence>
<feature type="compositionally biased region" description="Low complexity" evidence="6">
    <location>
        <begin position="15"/>
        <end position="27"/>
    </location>
</feature>
<dbReference type="Pfam" id="PF07690">
    <property type="entry name" value="MFS_1"/>
    <property type="match status" value="1"/>
</dbReference>
<keyword evidence="2" id="KW-1003">Cell membrane</keyword>
<feature type="transmembrane region" description="Helical" evidence="7">
    <location>
        <begin position="160"/>
        <end position="184"/>
    </location>
</feature>
<dbReference type="EMBL" id="CP023563">
    <property type="protein sequence ID" value="ATG50381.1"/>
    <property type="molecule type" value="Genomic_DNA"/>
</dbReference>
<evidence type="ECO:0000256" key="2">
    <source>
        <dbReference type="ARBA" id="ARBA00022475"/>
    </source>
</evidence>
<dbReference type="InterPro" id="IPR020846">
    <property type="entry name" value="MFS_dom"/>
</dbReference>
<evidence type="ECO:0000256" key="4">
    <source>
        <dbReference type="ARBA" id="ARBA00022989"/>
    </source>
</evidence>
<dbReference type="PANTHER" id="PTHR43124">
    <property type="entry name" value="PURINE EFFLUX PUMP PBUE"/>
    <property type="match status" value="1"/>
</dbReference>
<proteinExistence type="predicted"/>
<dbReference type="GO" id="GO:0005886">
    <property type="term" value="C:plasma membrane"/>
    <property type="evidence" value="ECO:0007669"/>
    <property type="project" value="UniProtKB-SubCell"/>
</dbReference>
<dbReference type="Proteomes" id="UP000218165">
    <property type="component" value="Chromosome"/>
</dbReference>
<reference evidence="10" key="1">
    <citation type="submission" date="2017-09" db="EMBL/GenBank/DDBJ databases">
        <title>Brachybacterium sp. VM2412.</title>
        <authorList>
            <person name="Tak E.J."/>
            <person name="Bae J.-W."/>
        </authorList>
    </citation>
    <scope>NUCLEOTIDE SEQUENCE [LARGE SCALE GENOMIC DNA]</scope>
    <source>
        <strain evidence="10">VM2412</strain>
    </source>
</reference>
<keyword evidence="4 7" id="KW-1133">Transmembrane helix</keyword>
<dbReference type="SUPFAM" id="SSF103473">
    <property type="entry name" value="MFS general substrate transporter"/>
    <property type="match status" value="1"/>
</dbReference>
<feature type="transmembrane region" description="Helical" evidence="7">
    <location>
        <begin position="238"/>
        <end position="263"/>
    </location>
</feature>
<comment type="subcellular location">
    <subcellularLocation>
        <location evidence="1">Cell membrane</location>
        <topology evidence="1">Multi-pass membrane protein</topology>
    </subcellularLocation>
</comment>
<dbReference type="OrthoDB" id="9814303at2"/>
<dbReference type="CDD" id="cd17320">
    <property type="entry name" value="MFS_MdfA_MDR_like"/>
    <property type="match status" value="1"/>
</dbReference>
<keyword evidence="10" id="KW-1185">Reference proteome</keyword>
<feature type="transmembrane region" description="Helical" evidence="7">
    <location>
        <begin position="275"/>
        <end position="293"/>
    </location>
</feature>
<dbReference type="InterPro" id="IPR050189">
    <property type="entry name" value="MFS_Efflux_Transporters"/>
</dbReference>
<accession>A0A291GJJ7</accession>
<feature type="transmembrane region" description="Helical" evidence="7">
    <location>
        <begin position="70"/>
        <end position="90"/>
    </location>
</feature>
<dbReference type="InterPro" id="IPR036259">
    <property type="entry name" value="MFS_trans_sf"/>
</dbReference>
<protein>
    <submittedName>
        <fullName evidence="9">Bcr/CflA family drug resistance efflux transporter</fullName>
    </submittedName>
</protein>
<dbReference type="PROSITE" id="PS50850">
    <property type="entry name" value="MFS"/>
    <property type="match status" value="1"/>
</dbReference>
<feature type="transmembrane region" description="Helical" evidence="7">
    <location>
        <begin position="190"/>
        <end position="209"/>
    </location>
</feature>
<feature type="domain" description="Major facilitator superfamily (MFS) profile" evidence="8">
    <location>
        <begin position="36"/>
        <end position="426"/>
    </location>
</feature>
<evidence type="ECO:0000256" key="6">
    <source>
        <dbReference type="SAM" id="MobiDB-lite"/>
    </source>
</evidence>
<feature type="transmembrane region" description="Helical" evidence="7">
    <location>
        <begin position="36"/>
        <end position="58"/>
    </location>
</feature>
<dbReference type="Gene3D" id="1.20.1720.10">
    <property type="entry name" value="Multidrug resistance protein D"/>
    <property type="match status" value="1"/>
</dbReference>
<keyword evidence="3 7" id="KW-0812">Transmembrane</keyword>
<evidence type="ECO:0000313" key="9">
    <source>
        <dbReference type="EMBL" id="ATG50381.1"/>
    </source>
</evidence>
<evidence type="ECO:0000256" key="5">
    <source>
        <dbReference type="ARBA" id="ARBA00023136"/>
    </source>
</evidence>
<evidence type="ECO:0000256" key="3">
    <source>
        <dbReference type="ARBA" id="ARBA00022692"/>
    </source>
</evidence>
<gene>
    <name evidence="9" type="ORF">CFK38_01715</name>
</gene>
<feature type="transmembrane region" description="Helical" evidence="7">
    <location>
        <begin position="102"/>
        <end position="121"/>
    </location>
</feature>
<dbReference type="GO" id="GO:0022857">
    <property type="term" value="F:transmembrane transporter activity"/>
    <property type="evidence" value="ECO:0007669"/>
    <property type="project" value="InterPro"/>
</dbReference>
<feature type="transmembrane region" description="Helical" evidence="7">
    <location>
        <begin position="338"/>
        <end position="361"/>
    </location>
</feature>